<dbReference type="OrthoDB" id="820612at2"/>
<dbReference type="PROSITE" id="PS51257">
    <property type="entry name" value="PROKAR_LIPOPROTEIN"/>
    <property type="match status" value="1"/>
</dbReference>
<protein>
    <submittedName>
        <fullName evidence="1">Uncharacterized protein</fullName>
    </submittedName>
</protein>
<dbReference type="RefSeq" id="WP_132120892.1">
    <property type="nucleotide sequence ID" value="NZ_SMJU01000014.1"/>
</dbReference>
<reference evidence="1 2" key="1">
    <citation type="submission" date="2019-02" db="EMBL/GenBank/DDBJ databases">
        <title>Arundinibacter roseus gen. nov., sp. nov., a new member of the family Cytophagaceae.</title>
        <authorList>
            <person name="Szuroczki S."/>
            <person name="Khayer B."/>
            <person name="Sproer C."/>
            <person name="Toumi M."/>
            <person name="Szabo A."/>
            <person name="Felfoldi T."/>
            <person name="Schumann P."/>
            <person name="Toth E."/>
        </authorList>
    </citation>
    <scope>NUCLEOTIDE SEQUENCE [LARGE SCALE GENOMIC DNA]</scope>
    <source>
        <strain evidence="1 2">DMA-k-7a</strain>
    </source>
</reference>
<organism evidence="1 2">
    <name type="scientific">Arundinibacter roseus</name>
    <dbReference type="NCBI Taxonomy" id="2070510"/>
    <lineage>
        <taxon>Bacteria</taxon>
        <taxon>Pseudomonadati</taxon>
        <taxon>Bacteroidota</taxon>
        <taxon>Cytophagia</taxon>
        <taxon>Cytophagales</taxon>
        <taxon>Spirosomataceae</taxon>
        <taxon>Arundinibacter</taxon>
    </lineage>
</organism>
<proteinExistence type="predicted"/>
<evidence type="ECO:0000313" key="1">
    <source>
        <dbReference type="EMBL" id="TDB61413.1"/>
    </source>
</evidence>
<accession>A0A4R4K2H1</accession>
<evidence type="ECO:0000313" key="2">
    <source>
        <dbReference type="Proteomes" id="UP000295706"/>
    </source>
</evidence>
<dbReference type="Proteomes" id="UP000295706">
    <property type="component" value="Unassembled WGS sequence"/>
</dbReference>
<sequence length="192" mass="20635">MKYIKQLSLVALLGVMVMGCESPLAEEKLDEFNLEQGGYMRIVTPFPVNNATFNVSKANLGGTKLELVHEAVTPSKGANFAQYELVIRFVDATPANGTNNVADKAFRTIAASTFSADPVTGYPRATMTITGQEALTAVGLTADQISAGDRFEFRGTMKLTDGRAFNALNTGANITGGPFYSSPFFYRINVAE</sequence>
<comment type="caution">
    <text evidence="1">The sequence shown here is derived from an EMBL/GenBank/DDBJ whole genome shotgun (WGS) entry which is preliminary data.</text>
</comment>
<keyword evidence="2" id="KW-1185">Reference proteome</keyword>
<dbReference type="EMBL" id="SMJU01000014">
    <property type="protein sequence ID" value="TDB61413.1"/>
    <property type="molecule type" value="Genomic_DNA"/>
</dbReference>
<dbReference type="AlphaFoldDB" id="A0A4R4K2H1"/>
<gene>
    <name evidence="1" type="ORF">EZE20_19610</name>
</gene>
<name>A0A4R4K2H1_9BACT</name>